<dbReference type="PATRIC" id="fig|1002364.3.peg.1877"/>
<organism evidence="1 2">
    <name type="scientific">Hafnia alvei ATCC 51873</name>
    <dbReference type="NCBI Taxonomy" id="1002364"/>
    <lineage>
        <taxon>Bacteria</taxon>
        <taxon>Pseudomonadati</taxon>
        <taxon>Pseudomonadota</taxon>
        <taxon>Gammaproteobacteria</taxon>
        <taxon>Enterobacterales</taxon>
        <taxon>Hafniaceae</taxon>
        <taxon>Hafnia</taxon>
    </lineage>
</organism>
<dbReference type="AlphaFoldDB" id="G9Y6A3"/>
<reference evidence="1 2" key="1">
    <citation type="submission" date="2011-08" db="EMBL/GenBank/DDBJ databases">
        <authorList>
            <person name="Weinstock G."/>
            <person name="Sodergren E."/>
            <person name="Clifton S."/>
            <person name="Fulton L."/>
            <person name="Fulton B."/>
            <person name="Courtney L."/>
            <person name="Fronick C."/>
            <person name="Harrison M."/>
            <person name="Strong C."/>
            <person name="Farmer C."/>
            <person name="Delahaunty K."/>
            <person name="Markovic C."/>
            <person name="Hall O."/>
            <person name="Minx P."/>
            <person name="Tomlinson C."/>
            <person name="Mitreva M."/>
            <person name="Hou S."/>
            <person name="Chen J."/>
            <person name="Wollam A."/>
            <person name="Pepin K.H."/>
            <person name="Johnson M."/>
            <person name="Bhonagiri V."/>
            <person name="Zhang X."/>
            <person name="Suruliraj S."/>
            <person name="Warren W."/>
            <person name="Chinwalla A."/>
            <person name="Mardis E.R."/>
            <person name="Wilson R.K."/>
        </authorList>
    </citation>
    <scope>NUCLEOTIDE SEQUENCE [LARGE SCALE GENOMIC DNA]</scope>
    <source>
        <strain evidence="1 2">ATCC 51873</strain>
    </source>
</reference>
<proteinExistence type="predicted"/>
<dbReference type="RefSeq" id="WP_004092379.1">
    <property type="nucleotide sequence ID" value="NZ_JH417518.1"/>
</dbReference>
<dbReference type="EMBL" id="AGCI01000047">
    <property type="protein sequence ID" value="EHM42961.1"/>
    <property type="molecule type" value="Genomic_DNA"/>
</dbReference>
<accession>G9Y6A3</accession>
<protein>
    <submittedName>
        <fullName evidence="1">Uncharacterized protein</fullName>
    </submittedName>
</protein>
<evidence type="ECO:0000313" key="1">
    <source>
        <dbReference type="EMBL" id="EHM42961.1"/>
    </source>
</evidence>
<gene>
    <name evidence="1" type="ORF">HMPREF0454_02071</name>
</gene>
<dbReference type="HOGENOM" id="CLU_2287564_0_0_6"/>
<dbReference type="Proteomes" id="UP000005959">
    <property type="component" value="Unassembled WGS sequence"/>
</dbReference>
<name>G9Y6A3_HAFAL</name>
<comment type="caution">
    <text evidence="1">The sequence shown here is derived from an EMBL/GenBank/DDBJ whole genome shotgun (WGS) entry which is preliminary data.</text>
</comment>
<evidence type="ECO:0000313" key="2">
    <source>
        <dbReference type="Proteomes" id="UP000005959"/>
    </source>
</evidence>
<sequence length="101" mass="11373">MIKSAINHKEIAKLVGSRPDNVKLSIERLAARGAIKYPTIRHIKQINNLGFVVNRDVYVFEGEQLVKDVPVILARLCKEFTPKLPPHINEKEALLHLLGGK</sequence>